<dbReference type="Pfam" id="PF20150">
    <property type="entry name" value="2EXR"/>
    <property type="match status" value="1"/>
</dbReference>
<proteinExistence type="predicted"/>
<gene>
    <name evidence="2" type="ORF">PG996_003165</name>
</gene>
<protein>
    <recommendedName>
        <fullName evidence="1">2EXR domain-containing protein</fullName>
    </recommendedName>
</protein>
<evidence type="ECO:0000313" key="3">
    <source>
        <dbReference type="Proteomes" id="UP001446871"/>
    </source>
</evidence>
<dbReference type="EMBL" id="JAQQWM010000002">
    <property type="protein sequence ID" value="KAK8076995.1"/>
    <property type="molecule type" value="Genomic_DNA"/>
</dbReference>
<dbReference type="InterPro" id="IPR045518">
    <property type="entry name" value="2EXR"/>
</dbReference>
<organism evidence="2 3">
    <name type="scientific">Apiospora saccharicola</name>
    <dbReference type="NCBI Taxonomy" id="335842"/>
    <lineage>
        <taxon>Eukaryota</taxon>
        <taxon>Fungi</taxon>
        <taxon>Dikarya</taxon>
        <taxon>Ascomycota</taxon>
        <taxon>Pezizomycotina</taxon>
        <taxon>Sordariomycetes</taxon>
        <taxon>Xylariomycetidae</taxon>
        <taxon>Amphisphaeriales</taxon>
        <taxon>Apiosporaceae</taxon>
        <taxon>Apiospora</taxon>
    </lineage>
</organism>
<comment type="caution">
    <text evidence="2">The sequence shown here is derived from an EMBL/GenBank/DDBJ whole genome shotgun (WGS) entry which is preliminary data.</text>
</comment>
<name>A0ABR1W0J0_9PEZI</name>
<feature type="domain" description="2EXR" evidence="1">
    <location>
        <begin position="5"/>
        <end position="70"/>
    </location>
</feature>
<dbReference type="Proteomes" id="UP001446871">
    <property type="component" value="Unassembled WGS sequence"/>
</dbReference>
<keyword evidence="3" id="KW-1185">Reference proteome</keyword>
<sequence length="305" mass="34964">MPPACFSSLPPELRQMIWKEALEEEVDSRIIVVHRSTMRVLPHPSSWNRVMHVNQESRAYALRLFYDFKVELRPFEVDFSLIDEMALYGEAENIFRDRNIMKPYRAVGSDVLKQLRRPIRRSIEPTGTIYMHSQRDRFALASTKKDMEMPWRIMRIDMIERAFVPDGVISDLCTGMDADRSRDYNVNLSRIGSSNFFSTRMGGKLPGKAVKRIRRVVHLHAGNQREHTCGTNDKLCARNWKLGTFKGAQELSTARLDYIDCPTDLGVRKLLGWSKTEANGRVSFACTCQNGDAQDGAQGDTQENN</sequence>
<accession>A0ABR1W0J0</accession>
<evidence type="ECO:0000313" key="2">
    <source>
        <dbReference type="EMBL" id="KAK8076995.1"/>
    </source>
</evidence>
<evidence type="ECO:0000259" key="1">
    <source>
        <dbReference type="Pfam" id="PF20150"/>
    </source>
</evidence>
<reference evidence="2 3" key="1">
    <citation type="submission" date="2023-01" db="EMBL/GenBank/DDBJ databases">
        <title>Analysis of 21 Apiospora genomes using comparative genomics revels a genus with tremendous synthesis potential of carbohydrate active enzymes and secondary metabolites.</title>
        <authorList>
            <person name="Sorensen T."/>
        </authorList>
    </citation>
    <scope>NUCLEOTIDE SEQUENCE [LARGE SCALE GENOMIC DNA]</scope>
    <source>
        <strain evidence="2 3">CBS 83171</strain>
    </source>
</reference>